<evidence type="ECO:0000256" key="4">
    <source>
        <dbReference type="ARBA" id="ARBA00023157"/>
    </source>
</evidence>
<dbReference type="AlphaFoldDB" id="A0A6L6XR77"/>
<dbReference type="GO" id="GO:0015035">
    <property type="term" value="F:protein-disulfide reductase activity"/>
    <property type="evidence" value="ECO:0007669"/>
    <property type="project" value="InterPro"/>
</dbReference>
<reference evidence="10 11" key="1">
    <citation type="submission" date="2019-12" db="EMBL/GenBank/DDBJ databases">
        <authorList>
            <person name="Huq M.A."/>
        </authorList>
    </citation>
    <scope>NUCLEOTIDE SEQUENCE [LARGE SCALE GENOMIC DNA]</scope>
    <source>
        <strain evidence="10 11">MAH-18</strain>
    </source>
</reference>
<feature type="active site" description="Nucleophile" evidence="7">
    <location>
        <position position="36"/>
    </location>
</feature>
<dbReference type="InterPro" id="IPR013766">
    <property type="entry name" value="Thioredoxin_domain"/>
</dbReference>
<evidence type="ECO:0000256" key="3">
    <source>
        <dbReference type="ARBA" id="ARBA00022982"/>
    </source>
</evidence>
<keyword evidence="4 8" id="KW-1015">Disulfide bond</keyword>
<evidence type="ECO:0000256" key="7">
    <source>
        <dbReference type="PIRSR" id="PIRSR000077-1"/>
    </source>
</evidence>
<accession>A0A6L6XR77</accession>
<feature type="site" description="Deprotonates C-terminal active site Cys" evidence="7">
    <location>
        <position position="30"/>
    </location>
</feature>
<dbReference type="CDD" id="cd02947">
    <property type="entry name" value="TRX_family"/>
    <property type="match status" value="1"/>
</dbReference>
<dbReference type="GO" id="GO:0005829">
    <property type="term" value="C:cytosol"/>
    <property type="evidence" value="ECO:0007669"/>
    <property type="project" value="TreeGrafter"/>
</dbReference>
<dbReference type="FunFam" id="3.40.30.10:FF:000001">
    <property type="entry name" value="Thioredoxin"/>
    <property type="match status" value="1"/>
</dbReference>
<evidence type="ECO:0000313" key="11">
    <source>
        <dbReference type="Proteomes" id="UP000473525"/>
    </source>
</evidence>
<keyword evidence="3" id="KW-0249">Electron transport</keyword>
<evidence type="ECO:0000256" key="6">
    <source>
        <dbReference type="PIRNR" id="PIRNR000077"/>
    </source>
</evidence>
<comment type="caution">
    <text evidence="10">The sequence shown here is derived from an EMBL/GenBank/DDBJ whole genome shotgun (WGS) entry which is preliminary data.</text>
</comment>
<proteinExistence type="inferred from homology"/>
<feature type="active site" description="Nucleophile" evidence="7">
    <location>
        <position position="39"/>
    </location>
</feature>
<evidence type="ECO:0000256" key="8">
    <source>
        <dbReference type="PIRSR" id="PIRSR000077-4"/>
    </source>
</evidence>
<dbReference type="Pfam" id="PF00085">
    <property type="entry name" value="Thioredoxin"/>
    <property type="match status" value="1"/>
</dbReference>
<feature type="site" description="Contributes to redox potential value" evidence="7">
    <location>
        <position position="38"/>
    </location>
</feature>
<dbReference type="InterPro" id="IPR017937">
    <property type="entry name" value="Thioredoxin_CS"/>
</dbReference>
<organism evidence="10 11">
    <name type="scientific">Nocardioides agri</name>
    <dbReference type="NCBI Taxonomy" id="2682843"/>
    <lineage>
        <taxon>Bacteria</taxon>
        <taxon>Bacillati</taxon>
        <taxon>Actinomycetota</taxon>
        <taxon>Actinomycetes</taxon>
        <taxon>Propionibacteriales</taxon>
        <taxon>Nocardioidaceae</taxon>
        <taxon>Nocardioides</taxon>
    </lineage>
</organism>
<dbReference type="RefSeq" id="WP_181645213.1">
    <property type="nucleotide sequence ID" value="NZ_WSEK01000004.1"/>
</dbReference>
<dbReference type="InterPro" id="IPR036249">
    <property type="entry name" value="Thioredoxin-like_sf"/>
</dbReference>
<dbReference type="Proteomes" id="UP000473525">
    <property type="component" value="Unassembled WGS sequence"/>
</dbReference>
<feature type="disulfide bond" description="Redox-active" evidence="8">
    <location>
        <begin position="36"/>
        <end position="39"/>
    </location>
</feature>
<dbReference type="PRINTS" id="PR00421">
    <property type="entry name" value="THIOREDOXIN"/>
</dbReference>
<dbReference type="InterPro" id="IPR005746">
    <property type="entry name" value="Thioredoxin"/>
</dbReference>
<evidence type="ECO:0000256" key="5">
    <source>
        <dbReference type="ARBA" id="ARBA00023284"/>
    </source>
</evidence>
<evidence type="ECO:0000256" key="1">
    <source>
        <dbReference type="ARBA" id="ARBA00008987"/>
    </source>
</evidence>
<name>A0A6L6XR77_9ACTN</name>
<dbReference type="Gene3D" id="3.40.30.10">
    <property type="entry name" value="Glutaredoxin"/>
    <property type="match status" value="1"/>
</dbReference>
<dbReference type="PROSITE" id="PS00194">
    <property type="entry name" value="THIOREDOXIN_1"/>
    <property type="match status" value="1"/>
</dbReference>
<comment type="similarity">
    <text evidence="1 6">Belongs to the thioredoxin family.</text>
</comment>
<keyword evidence="2" id="KW-0813">Transport</keyword>
<feature type="site" description="Contributes to redox potential value" evidence="7">
    <location>
        <position position="37"/>
    </location>
</feature>
<dbReference type="EMBL" id="WSEK01000004">
    <property type="protein sequence ID" value="MVQ49824.1"/>
    <property type="molecule type" value="Genomic_DNA"/>
</dbReference>
<evidence type="ECO:0000256" key="2">
    <source>
        <dbReference type="ARBA" id="ARBA00022448"/>
    </source>
</evidence>
<gene>
    <name evidence="10" type="ORF">GON03_11575</name>
</gene>
<dbReference type="SUPFAM" id="SSF52833">
    <property type="entry name" value="Thioredoxin-like"/>
    <property type="match status" value="1"/>
</dbReference>
<dbReference type="PANTHER" id="PTHR45663">
    <property type="entry name" value="GEO12009P1"/>
    <property type="match status" value="1"/>
</dbReference>
<dbReference type="PANTHER" id="PTHR45663:SF11">
    <property type="entry name" value="GEO12009P1"/>
    <property type="match status" value="1"/>
</dbReference>
<dbReference type="PROSITE" id="PS51352">
    <property type="entry name" value="THIOREDOXIN_2"/>
    <property type="match status" value="1"/>
</dbReference>
<evidence type="ECO:0000313" key="10">
    <source>
        <dbReference type="EMBL" id="MVQ49824.1"/>
    </source>
</evidence>
<dbReference type="PIRSF" id="PIRSF000077">
    <property type="entry name" value="Thioredoxin"/>
    <property type="match status" value="1"/>
</dbReference>
<evidence type="ECO:0000259" key="9">
    <source>
        <dbReference type="PROSITE" id="PS51352"/>
    </source>
</evidence>
<keyword evidence="5 8" id="KW-0676">Redox-active center</keyword>
<dbReference type="GO" id="GO:0045454">
    <property type="term" value="P:cell redox homeostasis"/>
    <property type="evidence" value="ECO:0007669"/>
    <property type="project" value="TreeGrafter"/>
</dbReference>
<protein>
    <recommendedName>
        <fullName evidence="6">Thioredoxin</fullName>
    </recommendedName>
</protein>
<keyword evidence="11" id="KW-1185">Reference proteome</keyword>
<sequence length="112" mass="11942">MKTDAPAFPTVTDATFADEVLGSESPVLVDFWAAWCGPCHQLAPVLERVAGELDGRLRVVALNADENPVTSAAYRVLGLPTMKVFARGEEIGSITGSRSASALRDQLERILG</sequence>
<feature type="domain" description="Thioredoxin" evidence="9">
    <location>
        <begin position="1"/>
        <end position="112"/>
    </location>
</feature>